<organism evidence="2 3">
    <name type="scientific">Spirosoma telluris</name>
    <dbReference type="NCBI Taxonomy" id="2183553"/>
    <lineage>
        <taxon>Bacteria</taxon>
        <taxon>Pseudomonadati</taxon>
        <taxon>Bacteroidota</taxon>
        <taxon>Cytophagia</taxon>
        <taxon>Cytophagales</taxon>
        <taxon>Cytophagaceae</taxon>
        <taxon>Spirosoma</taxon>
    </lineage>
</organism>
<sequence length="318" mass="35410">MQYRKLGKTDLNVSTLSFGASPLGNVFDETNEAEGLRAVHAAIDQGINFFDVAPFYGATLAEKRLGKALKTKRNSIFLATKCCRYGNGVFDFSYERVMRSIDESLTRLQVDYVDLLQVHDIEFGDKNQVLTEAIPAALKIKEMGKARYVGFSGLPVRYLAQIAREVDVDTVLSWGHYTLLADEINDELVPLSQEKGFGLMNAAPLMQRVLSDAPVPAWQSSPKAVKEMQPKLLALCQEYGLALSEVALQYAVSHPVIATTIVGMSEQRQVEQNLRALQITIPEELLKRIETLVAPVKNQLWFEGKPENNLPKSSLPHE</sequence>
<dbReference type="GO" id="GO:0010349">
    <property type="term" value="F:L-galactose dehydrogenase activity"/>
    <property type="evidence" value="ECO:0007669"/>
    <property type="project" value="InterPro"/>
</dbReference>
<dbReference type="CDD" id="cd19163">
    <property type="entry name" value="AKR_galDH"/>
    <property type="match status" value="1"/>
</dbReference>
<evidence type="ECO:0000259" key="1">
    <source>
        <dbReference type="Pfam" id="PF00248"/>
    </source>
</evidence>
<dbReference type="GO" id="GO:0005829">
    <property type="term" value="C:cytosol"/>
    <property type="evidence" value="ECO:0007669"/>
    <property type="project" value="TreeGrafter"/>
</dbReference>
<dbReference type="Pfam" id="PF00248">
    <property type="entry name" value="Aldo_ket_red"/>
    <property type="match status" value="1"/>
</dbReference>
<dbReference type="InterPro" id="IPR023210">
    <property type="entry name" value="NADP_OxRdtase_dom"/>
</dbReference>
<dbReference type="SUPFAM" id="SSF51430">
    <property type="entry name" value="NAD(P)-linked oxidoreductase"/>
    <property type="match status" value="1"/>
</dbReference>
<dbReference type="InterPro" id="IPR036812">
    <property type="entry name" value="NAD(P)_OxRdtase_dom_sf"/>
</dbReference>
<dbReference type="PRINTS" id="PR00069">
    <property type="entry name" value="ALDKETRDTASE"/>
</dbReference>
<evidence type="ECO:0000313" key="2">
    <source>
        <dbReference type="EMBL" id="RAI73510.1"/>
    </source>
</evidence>
<evidence type="ECO:0000313" key="3">
    <source>
        <dbReference type="Proteomes" id="UP000249016"/>
    </source>
</evidence>
<dbReference type="PANTHER" id="PTHR42686:SF1">
    <property type="entry name" value="GH17980P-RELATED"/>
    <property type="match status" value="1"/>
</dbReference>
<dbReference type="EMBL" id="QLII01000001">
    <property type="protein sequence ID" value="RAI73510.1"/>
    <property type="molecule type" value="Genomic_DNA"/>
</dbReference>
<dbReference type="OrthoDB" id="9773828at2"/>
<dbReference type="Proteomes" id="UP000249016">
    <property type="component" value="Unassembled WGS sequence"/>
</dbReference>
<gene>
    <name evidence="2" type="ORF">HMF3257_02045</name>
</gene>
<keyword evidence="3" id="KW-1185">Reference proteome</keyword>
<dbReference type="InterPro" id="IPR020471">
    <property type="entry name" value="AKR"/>
</dbReference>
<proteinExistence type="predicted"/>
<accession>A0A327NDZ4</accession>
<dbReference type="Gene3D" id="3.20.20.100">
    <property type="entry name" value="NADP-dependent oxidoreductase domain"/>
    <property type="match status" value="1"/>
</dbReference>
<dbReference type="AlphaFoldDB" id="A0A327NDZ4"/>
<reference evidence="2 3" key="1">
    <citation type="submission" date="2018-06" db="EMBL/GenBank/DDBJ databases">
        <title>Spirosoma sp. HMF3257 Genome sequencing and assembly.</title>
        <authorList>
            <person name="Kang H."/>
            <person name="Cha I."/>
            <person name="Kim H."/>
            <person name="Kang J."/>
            <person name="Joh K."/>
        </authorList>
    </citation>
    <scope>NUCLEOTIDE SEQUENCE [LARGE SCALE GENOMIC DNA]</scope>
    <source>
        <strain evidence="2 3">HMF3257</strain>
    </source>
</reference>
<name>A0A327NDZ4_9BACT</name>
<comment type="caution">
    <text evidence="2">The sequence shown here is derived from an EMBL/GenBank/DDBJ whole genome shotgun (WGS) entry which is preliminary data.</text>
</comment>
<feature type="domain" description="NADP-dependent oxidoreductase" evidence="1">
    <location>
        <begin position="16"/>
        <end position="292"/>
    </location>
</feature>
<dbReference type="PANTHER" id="PTHR42686">
    <property type="entry name" value="GH17980P-RELATED"/>
    <property type="match status" value="1"/>
</dbReference>
<dbReference type="InterPro" id="IPR044479">
    <property type="entry name" value="LGALDH-like"/>
</dbReference>
<protein>
    <submittedName>
        <fullName evidence="2">Aldo/keto reductase</fullName>
    </submittedName>
</protein>
<dbReference type="RefSeq" id="WP_111340389.1">
    <property type="nucleotide sequence ID" value="NZ_QLII01000001.1"/>
</dbReference>